<dbReference type="AlphaFoldDB" id="A0AA35VT15"/>
<gene>
    <name evidence="2" type="ORF">GBAR_LOCUS614</name>
</gene>
<evidence type="ECO:0000313" key="3">
    <source>
        <dbReference type="Proteomes" id="UP001174909"/>
    </source>
</evidence>
<dbReference type="EMBL" id="CASHTH010000101">
    <property type="protein sequence ID" value="CAI7991034.1"/>
    <property type="molecule type" value="Genomic_DNA"/>
</dbReference>
<evidence type="ECO:0000256" key="1">
    <source>
        <dbReference type="SAM" id="MobiDB-lite"/>
    </source>
</evidence>
<feature type="region of interest" description="Disordered" evidence="1">
    <location>
        <begin position="1"/>
        <end position="41"/>
    </location>
</feature>
<reference evidence="2" key="1">
    <citation type="submission" date="2023-03" db="EMBL/GenBank/DDBJ databases">
        <authorList>
            <person name="Steffen K."/>
            <person name="Cardenas P."/>
        </authorList>
    </citation>
    <scope>NUCLEOTIDE SEQUENCE</scope>
</reference>
<dbReference type="Proteomes" id="UP001174909">
    <property type="component" value="Unassembled WGS sequence"/>
</dbReference>
<organism evidence="2 3">
    <name type="scientific">Geodia barretti</name>
    <name type="common">Barrett's horny sponge</name>
    <dbReference type="NCBI Taxonomy" id="519541"/>
    <lineage>
        <taxon>Eukaryota</taxon>
        <taxon>Metazoa</taxon>
        <taxon>Porifera</taxon>
        <taxon>Demospongiae</taxon>
        <taxon>Heteroscleromorpha</taxon>
        <taxon>Tetractinellida</taxon>
        <taxon>Astrophorina</taxon>
        <taxon>Geodiidae</taxon>
        <taxon>Geodia</taxon>
    </lineage>
</organism>
<protein>
    <submittedName>
        <fullName evidence="2">Uncharacterized protein</fullName>
    </submittedName>
</protein>
<keyword evidence="3" id="KW-1185">Reference proteome</keyword>
<accession>A0AA35VT15</accession>
<comment type="caution">
    <text evidence="2">The sequence shown here is derived from an EMBL/GenBank/DDBJ whole genome shotgun (WGS) entry which is preliminary data.</text>
</comment>
<evidence type="ECO:0000313" key="2">
    <source>
        <dbReference type="EMBL" id="CAI7991034.1"/>
    </source>
</evidence>
<proteinExistence type="predicted"/>
<feature type="compositionally biased region" description="Basic and acidic residues" evidence="1">
    <location>
        <begin position="12"/>
        <end position="26"/>
    </location>
</feature>
<sequence>MIGSRYLSDMSTRSERHHLLTSEEVHRKRPKGSDIPSKDYDSLDYDNCYNVPYKKALRTFSKKVYLLEQICPKSTHCQPSLHMYIG</sequence>
<name>A0AA35VT15_GEOBA</name>